<evidence type="ECO:0000313" key="1">
    <source>
        <dbReference type="EMBL" id="PJI83267.1"/>
    </source>
</evidence>
<evidence type="ECO:0000313" key="2">
    <source>
        <dbReference type="Proteomes" id="UP000229366"/>
    </source>
</evidence>
<sequence>MSHNIPALKVTSNASKDTWGRVIQSTSLMGNDRSIIILHEGHRYQLSITKLRKLILTK</sequence>
<dbReference type="Pfam" id="PF10636">
    <property type="entry name" value="hemP"/>
    <property type="match status" value="1"/>
</dbReference>
<dbReference type="Gene3D" id="2.10.70.10">
    <property type="entry name" value="Complement Module, domain 1"/>
    <property type="match status" value="1"/>
</dbReference>
<protein>
    <submittedName>
        <fullName evidence="1">Hemin uptake protein hemP</fullName>
    </submittedName>
</protein>
<accession>A0A2M8VZI7</accession>
<dbReference type="EMBL" id="PGTX01000001">
    <property type="protein sequence ID" value="PJI83267.1"/>
    <property type="molecule type" value="Genomic_DNA"/>
</dbReference>
<dbReference type="AlphaFoldDB" id="A0A2M8VZI7"/>
<dbReference type="InterPro" id="IPR019600">
    <property type="entry name" value="Hemin_uptake_protein_HemP"/>
</dbReference>
<dbReference type="Proteomes" id="UP000229366">
    <property type="component" value="Unassembled WGS sequence"/>
</dbReference>
<comment type="caution">
    <text evidence="1">The sequence shown here is derived from an EMBL/GenBank/DDBJ whole genome shotgun (WGS) entry which is preliminary data.</text>
</comment>
<gene>
    <name evidence="1" type="ORF">B0G85_0663</name>
</gene>
<organism evidence="1 2">
    <name type="scientific">Polynucleobacter brandtiae</name>
    <dbReference type="NCBI Taxonomy" id="1938816"/>
    <lineage>
        <taxon>Bacteria</taxon>
        <taxon>Pseudomonadati</taxon>
        <taxon>Pseudomonadota</taxon>
        <taxon>Betaproteobacteria</taxon>
        <taxon>Burkholderiales</taxon>
        <taxon>Burkholderiaceae</taxon>
        <taxon>Polynucleobacter</taxon>
    </lineage>
</organism>
<reference evidence="1 2" key="1">
    <citation type="submission" date="2017-11" db="EMBL/GenBank/DDBJ databases">
        <title>Genomic Encyclopedia of Type Strains, Phase III (KMG-III): the genomes of soil and plant-associated and newly described type strains.</title>
        <authorList>
            <person name="Whitman W."/>
        </authorList>
    </citation>
    <scope>NUCLEOTIDE SEQUENCE [LARGE SCALE GENOMIC DNA]</scope>
    <source>
        <strain evidence="1 2">UB-Domo-W1</strain>
    </source>
</reference>
<dbReference type="RefSeq" id="WP_369405926.1">
    <property type="nucleotide sequence ID" value="NZ_CBCSBW010000001.1"/>
</dbReference>
<keyword evidence="2" id="KW-1185">Reference proteome</keyword>
<name>A0A2M8VZI7_9BURK</name>
<proteinExistence type="predicted"/>